<evidence type="ECO:0000256" key="4">
    <source>
        <dbReference type="ARBA" id="ARBA00023136"/>
    </source>
</evidence>
<keyword evidence="9" id="KW-1185">Reference proteome</keyword>
<evidence type="ECO:0000313" key="9">
    <source>
        <dbReference type="Proteomes" id="UP000886520"/>
    </source>
</evidence>
<gene>
    <name evidence="8" type="ORF">GOP47_0011425</name>
</gene>
<dbReference type="GO" id="GO:0005886">
    <property type="term" value="C:plasma membrane"/>
    <property type="evidence" value="ECO:0007669"/>
    <property type="project" value="TreeGrafter"/>
</dbReference>
<feature type="transmembrane region" description="Helical" evidence="6">
    <location>
        <begin position="1025"/>
        <end position="1044"/>
    </location>
</feature>
<feature type="transmembrane region" description="Helical" evidence="6">
    <location>
        <begin position="495"/>
        <end position="519"/>
    </location>
</feature>
<evidence type="ECO:0000313" key="8">
    <source>
        <dbReference type="EMBL" id="KAI5073412.1"/>
    </source>
</evidence>
<proteinExistence type="predicted"/>
<evidence type="ECO:0000256" key="3">
    <source>
        <dbReference type="ARBA" id="ARBA00022989"/>
    </source>
</evidence>
<dbReference type="PROSITE" id="PS50156">
    <property type="entry name" value="SSD"/>
    <property type="match status" value="1"/>
</dbReference>
<feature type="transmembrane region" description="Helical" evidence="6">
    <location>
        <begin position="464"/>
        <end position="483"/>
    </location>
</feature>
<evidence type="ECO:0000259" key="7">
    <source>
        <dbReference type="PROSITE" id="PS50156"/>
    </source>
</evidence>
<accession>A0A9D4UT76</accession>
<evidence type="ECO:0000256" key="1">
    <source>
        <dbReference type="ARBA" id="ARBA00004141"/>
    </source>
</evidence>
<feature type="domain" description="SSD" evidence="7">
    <location>
        <begin position="463"/>
        <end position="633"/>
    </location>
</feature>
<dbReference type="PANTHER" id="PTHR46022">
    <property type="entry name" value="PROTEIN PATCHED"/>
    <property type="match status" value="1"/>
</dbReference>
<dbReference type="Proteomes" id="UP000886520">
    <property type="component" value="Chromosome 11"/>
</dbReference>
<protein>
    <recommendedName>
        <fullName evidence="7">SSD domain-containing protein</fullName>
    </recommendedName>
</protein>
<feature type="transmembrane region" description="Helical" evidence="6">
    <location>
        <begin position="1050"/>
        <end position="1077"/>
    </location>
</feature>
<reference evidence="8" key="1">
    <citation type="submission" date="2021-01" db="EMBL/GenBank/DDBJ databases">
        <title>Adiantum capillus-veneris genome.</title>
        <authorList>
            <person name="Fang Y."/>
            <person name="Liao Q."/>
        </authorList>
    </citation>
    <scope>NUCLEOTIDE SEQUENCE</scope>
    <source>
        <strain evidence="8">H3</strain>
        <tissue evidence="8">Leaf</tissue>
    </source>
</reference>
<sequence length="1110" mass="123962">MGVLKQALQKYHDAVHDLFCAYGSFVAVHPFIPLCIGTLLLGSLCIGIMRAEKETDIENLWVEQNSRVVPEKKSFNSHFGGISRKQSVSITPKKYPHERLKELGLAMDALTSAIKPLYDELVLNYSTDSQLTQSDFCERPLVPQTLKGGVDPNTHGNWYAWGYRQIAKCALKFVEAFLGANLTAYHLSDDWGLDVLPCYKLSPMDCFQEGGDFDYPEGLGQLDQLVIINATLNATLAQLVVGFEQLSGHQCFSTFELALRQNPRSIGVTLDLSTEEVDDILTGVKTAINVFASWGYNWRPSYKSMTNDQIMDHFNSAIDFSRNTSLSLSNPAVQYCITEKRPCCLTWFGSTAPLEAVLGGFEYDTTGKISSIASLRWGANNWNQNHPLWMEYIAKKLNASLSEENRVKLVLDWESSMVKEVSPIRSNAAGTNFSSGGLYQDLQLQFTMWRSTVDILAEANRVPVWQIILSALLVFSYAIGCFINLRSPVQSHTWLVLMGMIIVSFAIISAFGLTSALGIKFSPLAGSVVPFLALGLGIDDVFVLVNILRNCLSQQTFGIAEASDSILPIHEMKFTVSLAGPSVVLTTLTVFASFFISSLNPMPLVRWFCWQMGLTAMIHTFGMLLIFIPLMALDARRVKAEIIDPCLWIFFGTKGTQIGKASLDHNEVERSTVLEQTAGTAVSKAIVRFYAPLFNYNSFKISVVVLFASLLGATTYLGFWKVEHGLKLSEIALKGSYQHDFAALVEDIYPQYDLYLVTDNIKDYSKVQTKLYDVYDRPQQNVSSYFPSLVKILDYTWLANLYTSVNMSFNLGYPLPEQNFTEVAESWSTSVLGMFSLQDLSCRSSTTGQQLSCFAEKKSANWSIGATKTVVFANSLGSETKNNVEMIRQTRKSLDNLNKLYFDGTKALYMYGYPFLFYEQYLHSTHDLYMVAGFALVGVFVAVLLFQFSLSISLIIAIVLLMVDIEVYGFMYIIGAKLNALSLVNLGIVIGMASEFTYLARSFLLFDGTRNERVQKALAWTFEPLLHGLGTQIVATLPLLFLKFHAFRIYYFAMFTIMGILGFLNGFVLLPVILSWIGPRSLVQFKKHAGGGLVVEDKELRTHTPGSWPL</sequence>
<organism evidence="8 9">
    <name type="scientific">Adiantum capillus-veneris</name>
    <name type="common">Maidenhair fern</name>
    <dbReference type="NCBI Taxonomy" id="13818"/>
    <lineage>
        <taxon>Eukaryota</taxon>
        <taxon>Viridiplantae</taxon>
        <taxon>Streptophyta</taxon>
        <taxon>Embryophyta</taxon>
        <taxon>Tracheophyta</taxon>
        <taxon>Polypodiopsida</taxon>
        <taxon>Polypodiidae</taxon>
        <taxon>Polypodiales</taxon>
        <taxon>Pteridineae</taxon>
        <taxon>Pteridaceae</taxon>
        <taxon>Vittarioideae</taxon>
        <taxon>Adiantum</taxon>
    </lineage>
</organism>
<evidence type="ECO:0000256" key="2">
    <source>
        <dbReference type="ARBA" id="ARBA00022692"/>
    </source>
</evidence>
<dbReference type="Pfam" id="PF12349">
    <property type="entry name" value="Sterol-sensing"/>
    <property type="match status" value="1"/>
</dbReference>
<evidence type="ECO:0000256" key="6">
    <source>
        <dbReference type="SAM" id="Phobius"/>
    </source>
</evidence>
<dbReference type="EMBL" id="JABFUD020000011">
    <property type="protein sequence ID" value="KAI5073412.1"/>
    <property type="molecule type" value="Genomic_DNA"/>
</dbReference>
<keyword evidence="3 6" id="KW-1133">Transmembrane helix</keyword>
<dbReference type="PANTHER" id="PTHR46022:SF1">
    <property type="entry name" value="PROTEIN PATCHED"/>
    <property type="match status" value="1"/>
</dbReference>
<comment type="caution">
    <text evidence="8">The sequence shown here is derived from an EMBL/GenBank/DDBJ whole genome shotgun (WGS) entry which is preliminary data.</text>
</comment>
<dbReference type="AlphaFoldDB" id="A0A9D4UT76"/>
<feature type="transmembrane region" description="Helical" evidence="6">
    <location>
        <begin position="574"/>
        <end position="596"/>
    </location>
</feature>
<name>A0A9D4UT76_ADICA</name>
<keyword evidence="4 6" id="KW-0472">Membrane</keyword>
<keyword evidence="5" id="KW-0325">Glycoprotein</keyword>
<dbReference type="InterPro" id="IPR000731">
    <property type="entry name" value="SSD"/>
</dbReference>
<dbReference type="SUPFAM" id="SSF82866">
    <property type="entry name" value="Multidrug efflux transporter AcrB transmembrane domain"/>
    <property type="match status" value="2"/>
</dbReference>
<dbReference type="Gene3D" id="1.20.1640.10">
    <property type="entry name" value="Multidrug efflux transporter AcrB transmembrane domain"/>
    <property type="match status" value="2"/>
</dbReference>
<feature type="transmembrane region" description="Helical" evidence="6">
    <location>
        <begin position="928"/>
        <end position="946"/>
    </location>
</feature>
<feature type="transmembrane region" description="Helical" evidence="6">
    <location>
        <begin position="525"/>
        <end position="548"/>
    </location>
</feature>
<comment type="subcellular location">
    <subcellularLocation>
        <location evidence="1">Membrane</location>
        <topology evidence="1">Multi-pass membrane protein</topology>
    </subcellularLocation>
</comment>
<keyword evidence="2 6" id="KW-0812">Transmembrane</keyword>
<evidence type="ECO:0000256" key="5">
    <source>
        <dbReference type="ARBA" id="ARBA00023180"/>
    </source>
</evidence>
<feature type="transmembrane region" description="Helical" evidence="6">
    <location>
        <begin position="980"/>
        <end position="1004"/>
    </location>
</feature>
<dbReference type="InterPro" id="IPR053958">
    <property type="entry name" value="HMGCR/SNAP/NPC1-like_SSD"/>
</dbReference>
<feature type="transmembrane region" description="Helical" evidence="6">
    <location>
        <begin position="953"/>
        <end position="974"/>
    </location>
</feature>
<feature type="transmembrane region" description="Helical" evidence="6">
    <location>
        <begin position="616"/>
        <end position="633"/>
    </location>
</feature>
<dbReference type="OrthoDB" id="6510177at2759"/>